<evidence type="ECO:0000313" key="10">
    <source>
        <dbReference type="EMBL" id="GMM52374.1"/>
    </source>
</evidence>
<comment type="subcellular location">
    <subcellularLocation>
        <location evidence="2">Cytoplasm</location>
    </subcellularLocation>
    <subcellularLocation>
        <location evidence="1">Nucleus</location>
    </subcellularLocation>
</comment>
<evidence type="ECO:0000259" key="9">
    <source>
        <dbReference type="Pfam" id="PF09811"/>
    </source>
</evidence>
<dbReference type="PANTHER" id="PTHR18829">
    <property type="entry name" value="PROTEIN YAE1 HOMOLOG"/>
    <property type="match status" value="1"/>
</dbReference>
<comment type="similarity">
    <text evidence="3">Belongs to the YAE1 family.</text>
</comment>
<evidence type="ECO:0000256" key="8">
    <source>
        <dbReference type="SAM" id="MobiDB-lite"/>
    </source>
</evidence>
<feature type="compositionally biased region" description="Acidic residues" evidence="8">
    <location>
        <begin position="1"/>
        <end position="14"/>
    </location>
</feature>
<dbReference type="InterPro" id="IPR038881">
    <property type="entry name" value="Yae1-like"/>
</dbReference>
<dbReference type="InterPro" id="IPR019191">
    <property type="entry name" value="Essential_protein_Yae1_N"/>
</dbReference>
<evidence type="ECO:0000256" key="7">
    <source>
        <dbReference type="ARBA" id="ARBA00023242"/>
    </source>
</evidence>
<name>A0AAV5RLH5_STABA</name>
<evidence type="ECO:0000313" key="11">
    <source>
        <dbReference type="Proteomes" id="UP001362899"/>
    </source>
</evidence>
<protein>
    <recommendedName>
        <fullName evidence="5">Protein YAE1</fullName>
    </recommendedName>
    <alternativeName>
        <fullName evidence="4">Protein yae1</fullName>
    </alternativeName>
</protein>
<proteinExistence type="inferred from homology"/>
<evidence type="ECO:0000256" key="5">
    <source>
        <dbReference type="ARBA" id="ARBA00018400"/>
    </source>
</evidence>
<keyword evidence="11" id="KW-1185">Reference proteome</keyword>
<dbReference type="AlphaFoldDB" id="A0AAV5RLH5"/>
<feature type="region of interest" description="Disordered" evidence="8">
    <location>
        <begin position="1"/>
        <end position="23"/>
    </location>
</feature>
<dbReference type="GO" id="GO:0005634">
    <property type="term" value="C:nucleus"/>
    <property type="evidence" value="ECO:0007669"/>
    <property type="project" value="UniProtKB-SubCell"/>
</dbReference>
<reference evidence="10 11" key="1">
    <citation type="journal article" date="2023" name="Elife">
        <title>Identification of key yeast species and microbe-microbe interactions impacting larval growth of Drosophila in the wild.</title>
        <authorList>
            <person name="Mure A."/>
            <person name="Sugiura Y."/>
            <person name="Maeda R."/>
            <person name="Honda K."/>
            <person name="Sakurai N."/>
            <person name="Takahashi Y."/>
            <person name="Watada M."/>
            <person name="Katoh T."/>
            <person name="Gotoh A."/>
            <person name="Gotoh Y."/>
            <person name="Taniguchi I."/>
            <person name="Nakamura K."/>
            <person name="Hayashi T."/>
            <person name="Katayama T."/>
            <person name="Uemura T."/>
            <person name="Hattori Y."/>
        </authorList>
    </citation>
    <scope>NUCLEOTIDE SEQUENCE [LARGE SCALE GENOMIC DNA]</scope>
    <source>
        <strain evidence="10 11">SB-73</strain>
    </source>
</reference>
<comment type="caution">
    <text evidence="10">The sequence shown here is derived from an EMBL/GenBank/DDBJ whole genome shotgun (WGS) entry which is preliminary data.</text>
</comment>
<keyword evidence="7" id="KW-0539">Nucleus</keyword>
<dbReference type="PANTHER" id="PTHR18829:SF0">
    <property type="entry name" value="PROTEIN YAE1 HOMOLOG"/>
    <property type="match status" value="1"/>
</dbReference>
<evidence type="ECO:0000256" key="4">
    <source>
        <dbReference type="ARBA" id="ARBA00017286"/>
    </source>
</evidence>
<keyword evidence="6" id="KW-0963">Cytoplasm</keyword>
<dbReference type="GO" id="GO:0005737">
    <property type="term" value="C:cytoplasm"/>
    <property type="evidence" value="ECO:0007669"/>
    <property type="project" value="UniProtKB-SubCell"/>
</dbReference>
<evidence type="ECO:0000256" key="6">
    <source>
        <dbReference type="ARBA" id="ARBA00022490"/>
    </source>
</evidence>
<sequence length="116" mass="13278">MDDDIWNEDGEVPTEAETARHRHVTVGMREGLLTGQDTLLQSQFDNGYAEGAQLGLEIGRIIGILQHFAPDLEKQAMTEITEMSKKDIREFDIQKWKEVAEKIFNEQKEKLSTTEN</sequence>
<evidence type="ECO:0000256" key="1">
    <source>
        <dbReference type="ARBA" id="ARBA00004123"/>
    </source>
</evidence>
<gene>
    <name evidence="10" type="ORF">DASB73_033370</name>
</gene>
<evidence type="ECO:0000256" key="3">
    <source>
        <dbReference type="ARBA" id="ARBA00007096"/>
    </source>
</evidence>
<dbReference type="Proteomes" id="UP001362899">
    <property type="component" value="Unassembled WGS sequence"/>
</dbReference>
<organism evidence="10 11">
    <name type="scientific">Starmerella bacillaris</name>
    <name type="common">Yeast</name>
    <name type="synonym">Candida zemplinina</name>
    <dbReference type="NCBI Taxonomy" id="1247836"/>
    <lineage>
        <taxon>Eukaryota</taxon>
        <taxon>Fungi</taxon>
        <taxon>Dikarya</taxon>
        <taxon>Ascomycota</taxon>
        <taxon>Saccharomycotina</taxon>
        <taxon>Dipodascomycetes</taxon>
        <taxon>Dipodascales</taxon>
        <taxon>Trichomonascaceae</taxon>
        <taxon>Starmerella</taxon>
    </lineage>
</organism>
<dbReference type="EMBL" id="BTGC01000008">
    <property type="protein sequence ID" value="GMM52374.1"/>
    <property type="molecule type" value="Genomic_DNA"/>
</dbReference>
<dbReference type="Pfam" id="PF09811">
    <property type="entry name" value="Yae1_N"/>
    <property type="match status" value="1"/>
</dbReference>
<feature type="domain" description="Essential protein Yae1 N-terminal" evidence="9">
    <location>
        <begin position="29"/>
        <end position="65"/>
    </location>
</feature>
<evidence type="ECO:0000256" key="2">
    <source>
        <dbReference type="ARBA" id="ARBA00004496"/>
    </source>
</evidence>
<accession>A0AAV5RLH5</accession>